<reference evidence="2 3" key="1">
    <citation type="submission" date="2019-06" db="EMBL/GenBank/DDBJ databases">
        <title>Genome sequence analysis of &gt;100 Bacillus licheniformis strains suggests intrinsic resistance to this species.</title>
        <authorList>
            <person name="Wels M."/>
            <person name="Siezen R.J."/>
            <person name="Johansen E."/>
            <person name="Stuer-Lauridsen B."/>
            <person name="Bjerre K."/>
            <person name="Nielsen B.K.K."/>
        </authorList>
    </citation>
    <scope>NUCLEOTIDE SEQUENCE [LARGE SCALE GENOMIC DNA]</scope>
    <source>
        <strain evidence="2 3">BAC-16736</strain>
    </source>
</reference>
<comment type="caution">
    <text evidence="2">The sequence shown here is derived from an EMBL/GenBank/DDBJ whole genome shotgun (WGS) entry which is preliminary data.</text>
</comment>
<sequence length="53" mass="6086">MALSIYEGKSFASFFLPLIGGLALLLGEWIKGREALKKKREREMRIMKAMDIK</sequence>
<organism evidence="2 3">
    <name type="scientific">Bacillus licheniformis</name>
    <dbReference type="NCBI Taxonomy" id="1402"/>
    <lineage>
        <taxon>Bacteria</taxon>
        <taxon>Bacillati</taxon>
        <taxon>Bacillota</taxon>
        <taxon>Bacilli</taxon>
        <taxon>Bacillales</taxon>
        <taxon>Bacillaceae</taxon>
        <taxon>Bacillus</taxon>
    </lineage>
</organism>
<evidence type="ECO:0000256" key="1">
    <source>
        <dbReference type="SAM" id="Phobius"/>
    </source>
</evidence>
<evidence type="ECO:0000313" key="2">
    <source>
        <dbReference type="EMBL" id="TWL24300.1"/>
    </source>
</evidence>
<protein>
    <submittedName>
        <fullName evidence="2">Uncharacterized protein</fullName>
    </submittedName>
</protein>
<dbReference type="Proteomes" id="UP000435910">
    <property type="component" value="Unassembled WGS sequence"/>
</dbReference>
<keyword evidence="1" id="KW-0812">Transmembrane</keyword>
<accession>A0A8B5Y9E4</accession>
<proteinExistence type="predicted"/>
<feature type="transmembrane region" description="Helical" evidence="1">
    <location>
        <begin position="12"/>
        <end position="30"/>
    </location>
</feature>
<keyword evidence="1" id="KW-0472">Membrane</keyword>
<name>A0A8B5Y9E4_BACLI</name>
<dbReference type="EMBL" id="NILC01000027">
    <property type="protein sequence ID" value="TWL24300.1"/>
    <property type="molecule type" value="Genomic_DNA"/>
</dbReference>
<keyword evidence="1" id="KW-1133">Transmembrane helix</keyword>
<dbReference type="AlphaFoldDB" id="A0A8B5Y9E4"/>
<evidence type="ECO:0000313" key="3">
    <source>
        <dbReference type="Proteomes" id="UP000435910"/>
    </source>
</evidence>
<gene>
    <name evidence="2" type="ORF">CHCC16736_1101</name>
</gene>